<dbReference type="GO" id="GO:0012505">
    <property type="term" value="C:endomembrane system"/>
    <property type="evidence" value="ECO:0007669"/>
    <property type="project" value="UniProtKB-SubCell"/>
</dbReference>
<protein>
    <submittedName>
        <fullName evidence="6">TIGR00267 family protein</fullName>
    </submittedName>
</protein>
<evidence type="ECO:0000256" key="4">
    <source>
        <dbReference type="ARBA" id="ARBA00023136"/>
    </source>
</evidence>
<dbReference type="InterPro" id="IPR008217">
    <property type="entry name" value="Ccc1_fam"/>
</dbReference>
<sequence>MHQETHVTSSNIVRDIIIGMADGLTVPFALTAGLSGVLDTNHLIIVSGVSEIAAGCISMGLGGFLAGQTEVEHYDSELKREYEEVEKVPETERKEVEEIFISMGVDEALSKQVTLQISQDKHKWVDFMMRFELGLDKPDKNRAYQSAITIALAYLAGGFIPLFPYLVTSNNQHGFYWSCAITILALLIFGYFKSKVTGQPLLKGTLKVAFTGILAAAAAFIIAKLIS</sequence>
<keyword evidence="2 5" id="KW-0812">Transmembrane</keyword>
<feature type="transmembrane region" description="Helical" evidence="5">
    <location>
        <begin position="174"/>
        <end position="192"/>
    </location>
</feature>
<keyword evidence="3 5" id="KW-1133">Transmembrane helix</keyword>
<dbReference type="GO" id="GO:0005384">
    <property type="term" value="F:manganese ion transmembrane transporter activity"/>
    <property type="evidence" value="ECO:0007669"/>
    <property type="project" value="InterPro"/>
</dbReference>
<feature type="transmembrane region" description="Helical" evidence="5">
    <location>
        <begin position="147"/>
        <end position="168"/>
    </location>
</feature>
<dbReference type="PANTHER" id="PTHR31851">
    <property type="entry name" value="FE(2+)/MN(2+) TRANSPORTER PCL1"/>
    <property type="match status" value="1"/>
</dbReference>
<evidence type="ECO:0000313" key="7">
    <source>
        <dbReference type="Proteomes" id="UP000199045"/>
    </source>
</evidence>
<reference evidence="6 7" key="1">
    <citation type="submission" date="2016-10" db="EMBL/GenBank/DDBJ databases">
        <authorList>
            <person name="de Groot N.N."/>
        </authorList>
    </citation>
    <scope>NUCLEOTIDE SEQUENCE [LARGE SCALE GENOMIC DNA]</scope>
    <source>
        <strain evidence="6 7">DSM 527</strain>
    </source>
</reference>
<name>A0A1G7X0K8_CHIFI</name>
<keyword evidence="4 5" id="KW-0472">Membrane</keyword>
<evidence type="ECO:0000256" key="5">
    <source>
        <dbReference type="SAM" id="Phobius"/>
    </source>
</evidence>
<accession>A0A1G7X0K8</accession>
<dbReference type="Pfam" id="PF01988">
    <property type="entry name" value="VIT1"/>
    <property type="match status" value="1"/>
</dbReference>
<dbReference type="EMBL" id="FNBN01000006">
    <property type="protein sequence ID" value="SDG77714.1"/>
    <property type="molecule type" value="Genomic_DNA"/>
</dbReference>
<dbReference type="OrthoDB" id="9781619at2"/>
<dbReference type="RefSeq" id="WP_089835304.1">
    <property type="nucleotide sequence ID" value="NZ_FNBN01000006.1"/>
</dbReference>
<dbReference type="Proteomes" id="UP000199045">
    <property type="component" value="Unassembled WGS sequence"/>
</dbReference>
<evidence type="ECO:0000313" key="6">
    <source>
        <dbReference type="EMBL" id="SDG77714.1"/>
    </source>
</evidence>
<dbReference type="AlphaFoldDB" id="A0A1G7X0K8"/>
<comment type="subcellular location">
    <subcellularLocation>
        <location evidence="1">Endomembrane system</location>
        <topology evidence="1">Multi-pass membrane protein</topology>
    </subcellularLocation>
</comment>
<gene>
    <name evidence="6" type="ORF">SAMN04488121_106249</name>
</gene>
<feature type="transmembrane region" description="Helical" evidence="5">
    <location>
        <begin position="204"/>
        <end position="226"/>
    </location>
</feature>
<proteinExistence type="predicted"/>
<dbReference type="GO" id="GO:0030026">
    <property type="term" value="P:intracellular manganese ion homeostasis"/>
    <property type="evidence" value="ECO:0007669"/>
    <property type="project" value="InterPro"/>
</dbReference>
<evidence type="ECO:0000256" key="2">
    <source>
        <dbReference type="ARBA" id="ARBA00022692"/>
    </source>
</evidence>
<evidence type="ECO:0000256" key="3">
    <source>
        <dbReference type="ARBA" id="ARBA00022989"/>
    </source>
</evidence>
<organism evidence="6 7">
    <name type="scientific">Chitinophaga filiformis</name>
    <name type="common">Myxococcus filiformis</name>
    <name type="synonym">Flexibacter filiformis</name>
    <dbReference type="NCBI Taxonomy" id="104663"/>
    <lineage>
        <taxon>Bacteria</taxon>
        <taxon>Pseudomonadati</taxon>
        <taxon>Bacteroidota</taxon>
        <taxon>Chitinophagia</taxon>
        <taxon>Chitinophagales</taxon>
        <taxon>Chitinophagaceae</taxon>
        <taxon>Chitinophaga</taxon>
    </lineage>
</organism>
<evidence type="ECO:0000256" key="1">
    <source>
        <dbReference type="ARBA" id="ARBA00004127"/>
    </source>
</evidence>
<dbReference type="STRING" id="104663.SAMN04488121_106249"/>